<keyword evidence="1" id="KW-0812">Transmembrane</keyword>
<dbReference type="Proteomes" id="UP000003423">
    <property type="component" value="Unassembled WGS sequence"/>
</dbReference>
<proteinExistence type="predicted"/>
<evidence type="ECO:0000313" key="3">
    <source>
        <dbReference type="Proteomes" id="UP000003423"/>
    </source>
</evidence>
<dbReference type="EMBL" id="AEXL02000060">
    <property type="protein sequence ID" value="EIJ66457.1"/>
    <property type="molecule type" value="Genomic_DNA"/>
</dbReference>
<comment type="caution">
    <text evidence="2">The sequence shown here is derived from an EMBL/GenBank/DDBJ whole genome shotgun (WGS) entry which is preliminary data.</text>
</comment>
<organism evidence="2 3">
    <name type="scientific">Candidatus Nitrosopumilus salarius BD31</name>
    <dbReference type="NCBI Taxonomy" id="859350"/>
    <lineage>
        <taxon>Archaea</taxon>
        <taxon>Nitrososphaerota</taxon>
        <taxon>Nitrososphaeria</taxon>
        <taxon>Nitrosopumilales</taxon>
        <taxon>Nitrosopumilaceae</taxon>
        <taxon>Nitrosopumilus</taxon>
    </lineage>
</organism>
<name>I3D414_9ARCH</name>
<dbReference type="PATRIC" id="fig|859350.6.peg.529"/>
<keyword evidence="3" id="KW-1185">Reference proteome</keyword>
<dbReference type="OrthoDB" id="3147at2157"/>
<reference evidence="2 3" key="1">
    <citation type="journal article" date="2012" name="J. Bacteriol.">
        <title>Genome sequence of "Candidatus Nitrosopumilus salaria" BD31, an ammonia-oxidizing archaeon from the San Francisco Bay estuary.</title>
        <authorList>
            <person name="Mosier A.C."/>
            <person name="Allen E.E."/>
            <person name="Kim M."/>
            <person name="Ferriera S."/>
            <person name="Francis C.A."/>
        </authorList>
    </citation>
    <scope>NUCLEOTIDE SEQUENCE [LARGE SCALE GENOMIC DNA]</scope>
    <source>
        <strain evidence="2 3">BD31</strain>
    </source>
</reference>
<evidence type="ECO:0000256" key="1">
    <source>
        <dbReference type="SAM" id="Phobius"/>
    </source>
</evidence>
<keyword evidence="1" id="KW-1133">Transmembrane helix</keyword>
<sequence length="59" mass="6278">MVLVWIGIAIGVLLAVILIIKVSKTNPHEIAGIEIHCTKCGLKTDGSECPRCKSNSFGV</sequence>
<evidence type="ECO:0000313" key="2">
    <source>
        <dbReference type="EMBL" id="EIJ66457.1"/>
    </source>
</evidence>
<dbReference type="RefSeq" id="WP_008298105.1">
    <property type="nucleotide sequence ID" value="NZ_AEXL02000060.1"/>
</dbReference>
<gene>
    <name evidence="2" type="ORF">BD31_I1372</name>
</gene>
<protein>
    <submittedName>
        <fullName evidence="2">Uncharacterized protein</fullName>
    </submittedName>
</protein>
<dbReference type="AlphaFoldDB" id="I3D414"/>
<feature type="transmembrane region" description="Helical" evidence="1">
    <location>
        <begin position="6"/>
        <end position="23"/>
    </location>
</feature>
<accession>I3D414</accession>
<keyword evidence="1" id="KW-0472">Membrane</keyword>